<dbReference type="AlphaFoldDB" id="A0A060UX53"/>
<name>A0A060UX53_9PROT</name>
<sequence length="77" mass="8638">MHSTSEPVSCALHSALELAAMQRRPLHLHLADGTWQAGIVLDVWTAQGREWLRLRQSDGDVEIDLTHIQQVQEDTAP</sequence>
<dbReference type="InterPro" id="IPR023534">
    <property type="entry name" value="Rof/RNase_P-like"/>
</dbReference>
<accession>A0A060UX53</accession>
<dbReference type="SUPFAM" id="SSF101744">
    <property type="entry name" value="Rof/RNase P subunit-like"/>
    <property type="match status" value="1"/>
</dbReference>
<dbReference type="EMBL" id="CCCS020000046">
    <property type="protein sequence ID" value="CDQ11094.1"/>
    <property type="molecule type" value="Genomic_DNA"/>
</dbReference>
<evidence type="ECO:0000313" key="3">
    <source>
        <dbReference type="Proteomes" id="UP000595420"/>
    </source>
</evidence>
<reference evidence="1" key="1">
    <citation type="submission" date="2014-03" db="EMBL/GenBank/DDBJ databases">
        <authorList>
            <person name="Genoscope - CEA"/>
        </authorList>
    </citation>
    <scope>NUCLEOTIDE SEQUENCE [LARGE SCALE GENOMIC DNA]</scope>
    <source>
        <strain evidence="1">CF27</strain>
    </source>
</reference>
<evidence type="ECO:0000313" key="2">
    <source>
        <dbReference type="EMBL" id="QQD73296.1"/>
    </source>
</evidence>
<reference evidence="2 3" key="3">
    <citation type="submission" date="2020-07" db="EMBL/GenBank/DDBJ databases">
        <title>Complete genome sequence analysis of Acidithiobacillus ferrivorans XJFY6S-08 reveals extreme environmental adaptation to alpine acid mine drainage.</title>
        <authorList>
            <person name="Yan L."/>
            <person name="Ni Y."/>
        </authorList>
    </citation>
    <scope>NUCLEOTIDE SEQUENCE [LARGE SCALE GENOMIC DNA]</scope>
    <source>
        <strain evidence="2 3">XJFY6S-08</strain>
    </source>
</reference>
<protein>
    <submittedName>
        <fullName evidence="2">Transcriptional antiterminator, Rof</fullName>
    </submittedName>
</protein>
<dbReference type="EMBL" id="CP059488">
    <property type="protein sequence ID" value="QQD73296.1"/>
    <property type="molecule type" value="Genomic_DNA"/>
</dbReference>
<gene>
    <name evidence="1" type="ORF">AFERRI_500025</name>
    <name evidence="2" type="ORF">H2515_02960</name>
</gene>
<dbReference type="Gene3D" id="2.30.30.400">
    <property type="entry name" value="Rof-like"/>
    <property type="match status" value="1"/>
</dbReference>
<proteinExistence type="predicted"/>
<dbReference type="Proteomes" id="UP000595420">
    <property type="component" value="Chromosome"/>
</dbReference>
<dbReference type="InterPro" id="IPR038626">
    <property type="entry name" value="Rof-like_sf"/>
</dbReference>
<dbReference type="InterPro" id="IPR009778">
    <property type="entry name" value="ROF"/>
</dbReference>
<dbReference type="RefSeq" id="WP_035193977.1">
    <property type="nucleotide sequence ID" value="NZ_CCCS020000046.1"/>
</dbReference>
<organism evidence="1">
    <name type="scientific">Acidithiobacillus ferrivorans</name>
    <dbReference type="NCBI Taxonomy" id="160808"/>
    <lineage>
        <taxon>Bacteria</taxon>
        <taxon>Pseudomonadati</taxon>
        <taxon>Pseudomonadota</taxon>
        <taxon>Acidithiobacillia</taxon>
        <taxon>Acidithiobacillales</taxon>
        <taxon>Acidithiobacillaceae</taxon>
        <taxon>Acidithiobacillus</taxon>
    </lineage>
</organism>
<dbReference type="Pfam" id="PF07073">
    <property type="entry name" value="ROF"/>
    <property type="match status" value="1"/>
</dbReference>
<reference evidence="1" key="2">
    <citation type="submission" date="2014-07" db="EMBL/GenBank/DDBJ databases">
        <title>Initial genome analysis of the psychrotolerant acidophile Acidithiobacillus ferrivorans CF27: insights into iron and sulfur oxidation pathways and into biofilm formation.</title>
        <authorList>
            <person name="Talla E."/>
            <person name="Hedrich S."/>
            <person name="Mangenot S."/>
            <person name="Ji B."/>
            <person name="Johnson D.B."/>
            <person name="Barbe V."/>
            <person name="Bonnefoy V."/>
        </authorList>
    </citation>
    <scope>NUCLEOTIDE SEQUENCE [LARGE SCALE GENOMIC DNA]</scope>
    <source>
        <strain evidence="1">CF27</strain>
    </source>
</reference>
<evidence type="ECO:0000313" key="1">
    <source>
        <dbReference type="EMBL" id="CDQ11094.1"/>
    </source>
</evidence>